<gene>
    <name evidence="1" type="ORF">CEUTPL_LOCUS1646</name>
</gene>
<organism evidence="1 2">
    <name type="scientific">Ceutorhynchus assimilis</name>
    <name type="common">cabbage seed weevil</name>
    <dbReference type="NCBI Taxonomy" id="467358"/>
    <lineage>
        <taxon>Eukaryota</taxon>
        <taxon>Metazoa</taxon>
        <taxon>Ecdysozoa</taxon>
        <taxon>Arthropoda</taxon>
        <taxon>Hexapoda</taxon>
        <taxon>Insecta</taxon>
        <taxon>Pterygota</taxon>
        <taxon>Neoptera</taxon>
        <taxon>Endopterygota</taxon>
        <taxon>Coleoptera</taxon>
        <taxon>Polyphaga</taxon>
        <taxon>Cucujiformia</taxon>
        <taxon>Curculionidae</taxon>
        <taxon>Ceutorhynchinae</taxon>
        <taxon>Ceutorhynchus</taxon>
    </lineage>
</organism>
<protein>
    <submittedName>
        <fullName evidence="1">Uncharacterized protein</fullName>
    </submittedName>
</protein>
<accession>A0A9N9MIF3</accession>
<sequence length="123" mass="14805">MTYEDFYDLKILQEEYGSNFSINTENEKVKWLDIKMLRVEKESPKSFFYKNSYEDATFKMVNISRGKNTRGKENSERKVRLVKAYANRIPLSDNKKRDLKELAEKNIIPKFHYNTYFKNVLEI</sequence>
<proteinExistence type="predicted"/>
<dbReference type="OrthoDB" id="6753136at2759"/>
<keyword evidence="2" id="KW-1185">Reference proteome</keyword>
<reference evidence="1" key="1">
    <citation type="submission" date="2022-01" db="EMBL/GenBank/DDBJ databases">
        <authorList>
            <person name="King R."/>
        </authorList>
    </citation>
    <scope>NUCLEOTIDE SEQUENCE</scope>
</reference>
<evidence type="ECO:0000313" key="1">
    <source>
        <dbReference type="EMBL" id="CAG9760931.1"/>
    </source>
</evidence>
<dbReference type="AlphaFoldDB" id="A0A9N9MIF3"/>
<evidence type="ECO:0000313" key="2">
    <source>
        <dbReference type="Proteomes" id="UP001152799"/>
    </source>
</evidence>
<dbReference type="EMBL" id="OU892277">
    <property type="protein sequence ID" value="CAG9760931.1"/>
    <property type="molecule type" value="Genomic_DNA"/>
</dbReference>
<dbReference type="Proteomes" id="UP001152799">
    <property type="component" value="Chromosome 1"/>
</dbReference>
<name>A0A9N9MIF3_9CUCU</name>